<accession>A0A812X9S0</accession>
<feature type="non-terminal residue" evidence="1">
    <location>
        <position position="70"/>
    </location>
</feature>
<sequence length="70" mass="7483">NCGHCSSTAIGAGCALMDPAVARPTGRATGDLQRRSEAAVQPLWCWADACGEPEGAMQTERWLECTEKFL</sequence>
<dbReference type="AlphaFoldDB" id="A0A812X9S0"/>
<comment type="caution">
    <text evidence="1">The sequence shown here is derived from an EMBL/GenBank/DDBJ whole genome shotgun (WGS) entry which is preliminary data.</text>
</comment>
<evidence type="ECO:0000313" key="1">
    <source>
        <dbReference type="EMBL" id="CAE7716083.1"/>
    </source>
</evidence>
<proteinExistence type="predicted"/>
<gene>
    <name evidence="1" type="ORF">SPIL2461_LOCUS20345</name>
</gene>
<dbReference type="Proteomes" id="UP000649617">
    <property type="component" value="Unassembled WGS sequence"/>
</dbReference>
<reference evidence="1" key="1">
    <citation type="submission" date="2021-02" db="EMBL/GenBank/DDBJ databases">
        <authorList>
            <person name="Dougan E. K."/>
            <person name="Rhodes N."/>
            <person name="Thang M."/>
            <person name="Chan C."/>
        </authorList>
    </citation>
    <scope>NUCLEOTIDE SEQUENCE</scope>
</reference>
<dbReference type="EMBL" id="CAJNIZ010045308">
    <property type="protein sequence ID" value="CAE7716083.1"/>
    <property type="molecule type" value="Genomic_DNA"/>
</dbReference>
<keyword evidence="2" id="KW-1185">Reference proteome</keyword>
<name>A0A812X9S0_SYMPI</name>
<protein>
    <submittedName>
        <fullName evidence="1">Uncharacterized protein</fullName>
    </submittedName>
</protein>
<evidence type="ECO:0000313" key="2">
    <source>
        <dbReference type="Proteomes" id="UP000649617"/>
    </source>
</evidence>
<organism evidence="1 2">
    <name type="scientific">Symbiodinium pilosum</name>
    <name type="common">Dinoflagellate</name>
    <dbReference type="NCBI Taxonomy" id="2952"/>
    <lineage>
        <taxon>Eukaryota</taxon>
        <taxon>Sar</taxon>
        <taxon>Alveolata</taxon>
        <taxon>Dinophyceae</taxon>
        <taxon>Suessiales</taxon>
        <taxon>Symbiodiniaceae</taxon>
        <taxon>Symbiodinium</taxon>
    </lineage>
</organism>